<proteinExistence type="predicted"/>
<dbReference type="RefSeq" id="WP_099515273.1">
    <property type="nucleotide sequence ID" value="NZ_CP016619.1"/>
</dbReference>
<organism evidence="1">
    <name type="scientific">Microvirga ossetica</name>
    <dbReference type="NCBI Taxonomy" id="1882682"/>
    <lineage>
        <taxon>Bacteria</taxon>
        <taxon>Pseudomonadati</taxon>
        <taxon>Pseudomonadota</taxon>
        <taxon>Alphaproteobacteria</taxon>
        <taxon>Hyphomicrobiales</taxon>
        <taxon>Methylobacteriaceae</taxon>
        <taxon>Microvirga</taxon>
    </lineage>
</organism>
<dbReference type="OrthoDB" id="8020151at2"/>
<protein>
    <submittedName>
        <fullName evidence="1">Uncharacterized protein</fullName>
    </submittedName>
</protein>
<dbReference type="AlphaFoldDB" id="A0A1B2EWN0"/>
<evidence type="ECO:0000313" key="1">
    <source>
        <dbReference type="EMBL" id="ANY84371.1"/>
    </source>
</evidence>
<accession>A0A1B2EWN0</accession>
<reference evidence="1" key="1">
    <citation type="submission" date="2016-07" db="EMBL/GenBank/DDBJ databases">
        <title>Microvirga ossetica sp. nov. a new species of rhizobia isolated from root nodules of the legume species Vicia alpestris Steven originated from North Ossetia region in the Caucasus.</title>
        <authorList>
            <person name="Safronova V.I."/>
            <person name="Kuznetsova I.G."/>
            <person name="Sazanova A.L."/>
            <person name="Belimov A."/>
            <person name="Andronov E."/>
            <person name="Osledkin Y.S."/>
            <person name="Onishchuk O.P."/>
            <person name="Kurchak O.N."/>
            <person name="Shaposhnikov A.I."/>
            <person name="Willems A."/>
            <person name="Tikhonovich I.A."/>
        </authorList>
    </citation>
    <scope>NUCLEOTIDE SEQUENCE [LARGE SCALE GENOMIC DNA]</scope>
    <source>
        <strain evidence="1">V5/3M</strain>
        <plasmid evidence="1">unnamed2</plasmid>
    </source>
</reference>
<name>A0A1B2EWN0_9HYPH</name>
<gene>
    <name evidence="1" type="ORF">BB934_39860</name>
</gene>
<sequence length="94" mass="11195">MADGKPYSARSAQPVTQPRMYSPELQPLLQTLLGTLADIDFEHERERDNINCRAMDMNLKIRLLEKLKQHHHQRREPYLQQLAILQERIRQFSQ</sequence>
<dbReference type="EMBL" id="CP016619">
    <property type="protein sequence ID" value="ANY84371.1"/>
    <property type="molecule type" value="Genomic_DNA"/>
</dbReference>
<keyword evidence="1" id="KW-0614">Plasmid</keyword>
<geneLocation type="plasmid" evidence="1">
    <name>unnamed2</name>
</geneLocation>
<dbReference type="KEGG" id="moc:BB934_39860"/>